<evidence type="ECO:0000256" key="5">
    <source>
        <dbReference type="ARBA" id="ARBA00032976"/>
    </source>
</evidence>
<evidence type="ECO:0000256" key="2">
    <source>
        <dbReference type="ARBA" id="ARBA00010973"/>
    </source>
</evidence>
<dbReference type="GO" id="GO:0016810">
    <property type="term" value="F:hydrolase activity, acting on carbon-nitrogen (but not peptide) bonds"/>
    <property type="evidence" value="ECO:0007669"/>
    <property type="project" value="InterPro"/>
</dbReference>
<dbReference type="AlphaFoldDB" id="A0A1L3SR07"/>
<dbReference type="PANTHER" id="PTHR34216">
    <property type="match status" value="1"/>
</dbReference>
<dbReference type="InterPro" id="IPR051398">
    <property type="entry name" value="Polysacch_Deacetylase"/>
</dbReference>
<dbReference type="Proteomes" id="UP000182840">
    <property type="component" value="Chromosome"/>
</dbReference>
<protein>
    <recommendedName>
        <fullName evidence="3">Chitooligosaccharide deacetylase</fullName>
    </recommendedName>
    <alternativeName>
        <fullName evidence="5">Nodulation protein B</fullName>
    </alternativeName>
</protein>
<dbReference type="InterPro" id="IPR002509">
    <property type="entry name" value="NODB_dom"/>
</dbReference>
<sequence>MIDRGELLRKLILNAIRFSLLAPLASRYYSGVGAILMLHRVNVAPLTTIGANRHLTVTPGFLDELLTEVKRLGFEFVSMDETVERLSSGRRGGRYVTITADDAYRDNLVEALPVLEAHDAPMTIYVAPGLTEGNVFLWWELLEEVVSRRPTVYLKTPEGRMVFECASKAEKFRANAEIHDYLTEKIAEEDQLDVVRELAWSSGLDPRELGKKALLDWDELRGMVAHPLITIGAHTVHHYNLRRLSEEKARREITEAAGILEMELGEKPRHLAYPYGYDAAVGAREVRLAREAGYASAVTTRHGLLQAEHAAHLHALPRISINGRYQCVKHVGTMLSGITTPIANRGRRVVTV</sequence>
<dbReference type="EMBL" id="CP018171">
    <property type="protein sequence ID" value="APH71838.1"/>
    <property type="molecule type" value="Genomic_DNA"/>
</dbReference>
<dbReference type="Pfam" id="PF01522">
    <property type="entry name" value="Polysacc_deac_1"/>
    <property type="match status" value="1"/>
</dbReference>
<evidence type="ECO:0000256" key="1">
    <source>
        <dbReference type="ARBA" id="ARBA00003236"/>
    </source>
</evidence>
<dbReference type="CDD" id="cd10968">
    <property type="entry name" value="CE4_Mlr8448_like_5s"/>
    <property type="match status" value="1"/>
</dbReference>
<dbReference type="PANTHER" id="PTHR34216:SF7">
    <property type="entry name" value="POLY-BETA-1,6-N-ACETYL-D-GLUCOSAMINE N-DEACETYLASE"/>
    <property type="match status" value="1"/>
</dbReference>
<accession>A0A1L3SR07</accession>
<gene>
    <name evidence="7" type="ORF">BSQ44_10995</name>
</gene>
<dbReference type="KEGG" id="meso:BSQ44_10995"/>
<reference evidence="8" key="1">
    <citation type="submission" date="2016-11" db="EMBL/GenBank/DDBJ databases">
        <title>Mesorhizobium oceanicum sp. nov., isolated from deep seawater in South China Sea.</title>
        <authorList>
            <person name="Fu G.-Y."/>
        </authorList>
    </citation>
    <scope>NUCLEOTIDE SEQUENCE [LARGE SCALE GENOMIC DNA]</scope>
    <source>
        <strain evidence="8">B7</strain>
    </source>
</reference>
<dbReference type="OrthoDB" id="9782872at2"/>
<dbReference type="RefSeq" id="WP_072604009.1">
    <property type="nucleotide sequence ID" value="NZ_CP018171.1"/>
</dbReference>
<organism evidence="7 8">
    <name type="scientific">Aquibium oceanicum</name>
    <dbReference type="NCBI Taxonomy" id="1670800"/>
    <lineage>
        <taxon>Bacteria</taxon>
        <taxon>Pseudomonadati</taxon>
        <taxon>Pseudomonadota</taxon>
        <taxon>Alphaproteobacteria</taxon>
        <taxon>Hyphomicrobiales</taxon>
        <taxon>Phyllobacteriaceae</taxon>
        <taxon>Aquibium</taxon>
    </lineage>
</organism>
<comment type="function">
    <text evidence="1">Is involved in generating a small heat-stable compound (Nod), an acylated oligomer of N-acetylglucosamine, that stimulates mitosis in various plant protoplasts.</text>
</comment>
<dbReference type="PROSITE" id="PS51677">
    <property type="entry name" value="NODB"/>
    <property type="match status" value="1"/>
</dbReference>
<dbReference type="GO" id="GO:0005975">
    <property type="term" value="P:carbohydrate metabolic process"/>
    <property type="evidence" value="ECO:0007669"/>
    <property type="project" value="InterPro"/>
</dbReference>
<feature type="domain" description="NodB homology" evidence="6">
    <location>
        <begin position="94"/>
        <end position="352"/>
    </location>
</feature>
<dbReference type="STRING" id="1670800.BSQ44_10995"/>
<evidence type="ECO:0000256" key="3">
    <source>
        <dbReference type="ARBA" id="ARBA00020071"/>
    </source>
</evidence>
<name>A0A1L3SR07_9HYPH</name>
<dbReference type="InterPro" id="IPR011330">
    <property type="entry name" value="Glyco_hydro/deAcase_b/a-brl"/>
</dbReference>
<evidence type="ECO:0000259" key="6">
    <source>
        <dbReference type="PROSITE" id="PS51677"/>
    </source>
</evidence>
<keyword evidence="4" id="KW-0732">Signal</keyword>
<evidence type="ECO:0000313" key="7">
    <source>
        <dbReference type="EMBL" id="APH71838.1"/>
    </source>
</evidence>
<evidence type="ECO:0000256" key="4">
    <source>
        <dbReference type="ARBA" id="ARBA00022729"/>
    </source>
</evidence>
<dbReference type="SUPFAM" id="SSF88713">
    <property type="entry name" value="Glycoside hydrolase/deacetylase"/>
    <property type="match status" value="1"/>
</dbReference>
<evidence type="ECO:0000313" key="8">
    <source>
        <dbReference type="Proteomes" id="UP000182840"/>
    </source>
</evidence>
<dbReference type="Gene3D" id="3.20.20.370">
    <property type="entry name" value="Glycoside hydrolase/deacetylase"/>
    <property type="match status" value="1"/>
</dbReference>
<keyword evidence="8" id="KW-1185">Reference proteome</keyword>
<proteinExistence type="inferred from homology"/>
<comment type="similarity">
    <text evidence="2">Belongs to the polysaccharide deacetylase family.</text>
</comment>